<feature type="region of interest" description="Disordered" evidence="5">
    <location>
        <begin position="45"/>
        <end position="93"/>
    </location>
</feature>
<dbReference type="Gene3D" id="2.102.10.10">
    <property type="entry name" value="Rieske [2Fe-2S] iron-sulphur domain"/>
    <property type="match status" value="1"/>
</dbReference>
<proteinExistence type="predicted"/>
<organism evidence="7 8">
    <name type="scientific">Umbelopsis vinacea</name>
    <dbReference type="NCBI Taxonomy" id="44442"/>
    <lineage>
        <taxon>Eukaryota</taxon>
        <taxon>Fungi</taxon>
        <taxon>Fungi incertae sedis</taxon>
        <taxon>Mucoromycota</taxon>
        <taxon>Mucoromycotina</taxon>
        <taxon>Umbelopsidomycetes</taxon>
        <taxon>Umbelopsidales</taxon>
        <taxon>Umbelopsidaceae</taxon>
        <taxon>Umbelopsis</taxon>
    </lineage>
</organism>
<protein>
    <recommendedName>
        <fullName evidence="6">Rieske domain-containing protein</fullName>
    </recommendedName>
</protein>
<keyword evidence="2" id="KW-0479">Metal-binding</keyword>
<evidence type="ECO:0000313" key="8">
    <source>
        <dbReference type="Proteomes" id="UP000612746"/>
    </source>
</evidence>
<evidence type="ECO:0000256" key="4">
    <source>
        <dbReference type="ARBA" id="ARBA00023014"/>
    </source>
</evidence>
<evidence type="ECO:0000256" key="5">
    <source>
        <dbReference type="SAM" id="MobiDB-lite"/>
    </source>
</evidence>
<dbReference type="GO" id="GO:0046872">
    <property type="term" value="F:metal ion binding"/>
    <property type="evidence" value="ECO:0007669"/>
    <property type="project" value="UniProtKB-KW"/>
</dbReference>
<evidence type="ECO:0000256" key="3">
    <source>
        <dbReference type="ARBA" id="ARBA00023004"/>
    </source>
</evidence>
<dbReference type="InterPro" id="IPR036922">
    <property type="entry name" value="Rieske_2Fe-2S_sf"/>
</dbReference>
<dbReference type="AlphaFoldDB" id="A0A8H7PX17"/>
<dbReference type="InterPro" id="IPR017941">
    <property type="entry name" value="Rieske_2Fe-2S"/>
</dbReference>
<gene>
    <name evidence="7" type="ORF">INT44_003743</name>
</gene>
<dbReference type="Pfam" id="PF00355">
    <property type="entry name" value="Rieske"/>
    <property type="match status" value="1"/>
</dbReference>
<keyword evidence="1" id="KW-0001">2Fe-2S</keyword>
<dbReference type="PROSITE" id="PS51296">
    <property type="entry name" value="RIESKE"/>
    <property type="match status" value="1"/>
</dbReference>
<keyword evidence="3" id="KW-0408">Iron</keyword>
<accession>A0A8H7PX17</accession>
<dbReference type="OrthoDB" id="426882at2759"/>
<keyword evidence="4" id="KW-0411">Iron-sulfur</keyword>
<reference evidence="7" key="1">
    <citation type="submission" date="2020-12" db="EMBL/GenBank/DDBJ databases">
        <title>Metabolic potential, ecology and presence of endohyphal bacteria is reflected in genomic diversity of Mucoromycotina.</title>
        <authorList>
            <person name="Muszewska A."/>
            <person name="Okrasinska A."/>
            <person name="Steczkiewicz K."/>
            <person name="Drgas O."/>
            <person name="Orlowska M."/>
            <person name="Perlinska-Lenart U."/>
            <person name="Aleksandrzak-Piekarczyk T."/>
            <person name="Szatraj K."/>
            <person name="Zielenkiewicz U."/>
            <person name="Pilsyk S."/>
            <person name="Malc E."/>
            <person name="Mieczkowski P."/>
            <person name="Kruszewska J.S."/>
            <person name="Biernat P."/>
            <person name="Pawlowska J."/>
        </authorList>
    </citation>
    <scope>NUCLEOTIDE SEQUENCE</scope>
    <source>
        <strain evidence="7">WA0000051536</strain>
    </source>
</reference>
<evidence type="ECO:0000256" key="2">
    <source>
        <dbReference type="ARBA" id="ARBA00022723"/>
    </source>
</evidence>
<sequence>MFVPTIKNRSAVPEVQLSDSIAKLDINDKKDSNAETLAANGNSIVNDSVVTDDESAKQNEASTPDTKAKEEEELAQTSSKEETAIDAKEPQAAQPILIVEEEEAEASIEIAEHDKDRLIVTLPDGTRYETDRYCPHAGADLHMHGQISTNEYGREVGPILMCAIHYWEFLLDKEGNSANGWATIDSCKLKDKACPVDGDSKLAW</sequence>
<dbReference type="EMBL" id="JAEPRA010000009">
    <property type="protein sequence ID" value="KAG2180736.1"/>
    <property type="molecule type" value="Genomic_DNA"/>
</dbReference>
<comment type="caution">
    <text evidence="7">The sequence shown here is derived from an EMBL/GenBank/DDBJ whole genome shotgun (WGS) entry which is preliminary data.</text>
</comment>
<feature type="domain" description="Rieske" evidence="6">
    <location>
        <begin position="93"/>
        <end position="203"/>
    </location>
</feature>
<feature type="compositionally biased region" description="Basic and acidic residues" evidence="5">
    <location>
        <begin position="79"/>
        <end position="89"/>
    </location>
</feature>
<name>A0A8H7PX17_9FUNG</name>
<dbReference type="GO" id="GO:0051537">
    <property type="term" value="F:2 iron, 2 sulfur cluster binding"/>
    <property type="evidence" value="ECO:0007669"/>
    <property type="project" value="UniProtKB-KW"/>
</dbReference>
<evidence type="ECO:0000256" key="1">
    <source>
        <dbReference type="ARBA" id="ARBA00022714"/>
    </source>
</evidence>
<dbReference type="Proteomes" id="UP000612746">
    <property type="component" value="Unassembled WGS sequence"/>
</dbReference>
<evidence type="ECO:0000259" key="6">
    <source>
        <dbReference type="PROSITE" id="PS51296"/>
    </source>
</evidence>
<keyword evidence="8" id="KW-1185">Reference proteome</keyword>
<dbReference type="SUPFAM" id="SSF50022">
    <property type="entry name" value="ISP domain"/>
    <property type="match status" value="1"/>
</dbReference>
<evidence type="ECO:0000313" key="7">
    <source>
        <dbReference type="EMBL" id="KAG2180736.1"/>
    </source>
</evidence>